<dbReference type="Gene3D" id="3.30.40.10">
    <property type="entry name" value="Zinc/RING finger domain, C3HC4 (zinc finger)"/>
    <property type="match status" value="1"/>
</dbReference>
<dbReference type="Proteomes" id="UP001187531">
    <property type="component" value="Unassembled WGS sequence"/>
</dbReference>
<feature type="region of interest" description="Disordered" evidence="1">
    <location>
        <begin position="322"/>
        <end position="360"/>
    </location>
</feature>
<dbReference type="AlphaFoldDB" id="A0AA88KV93"/>
<dbReference type="GO" id="GO:0000209">
    <property type="term" value="P:protein polyubiquitination"/>
    <property type="evidence" value="ECO:0007669"/>
    <property type="project" value="TreeGrafter"/>
</dbReference>
<dbReference type="PROSITE" id="PS51698">
    <property type="entry name" value="U_BOX"/>
    <property type="match status" value="1"/>
</dbReference>
<dbReference type="Pfam" id="PF04564">
    <property type="entry name" value="U-box"/>
    <property type="match status" value="1"/>
</dbReference>
<organism evidence="3 4">
    <name type="scientific">Artemia franciscana</name>
    <name type="common">Brine shrimp</name>
    <name type="synonym">Artemia sanfranciscana</name>
    <dbReference type="NCBI Taxonomy" id="6661"/>
    <lineage>
        <taxon>Eukaryota</taxon>
        <taxon>Metazoa</taxon>
        <taxon>Ecdysozoa</taxon>
        <taxon>Arthropoda</taxon>
        <taxon>Crustacea</taxon>
        <taxon>Branchiopoda</taxon>
        <taxon>Anostraca</taxon>
        <taxon>Artemiidae</taxon>
        <taxon>Artemia</taxon>
    </lineage>
</organism>
<dbReference type="InterPro" id="IPR039847">
    <property type="entry name" value="Ubox5"/>
</dbReference>
<dbReference type="InterPro" id="IPR013083">
    <property type="entry name" value="Znf_RING/FYVE/PHD"/>
</dbReference>
<comment type="caution">
    <text evidence="3">The sequence shown here is derived from an EMBL/GenBank/DDBJ whole genome shotgun (WGS) entry which is preliminary data.</text>
</comment>
<dbReference type="InterPro" id="IPR003613">
    <property type="entry name" value="Ubox_domain"/>
</dbReference>
<name>A0AA88KV93_ARTSF</name>
<dbReference type="InterPro" id="IPR039925">
    <property type="entry name" value="RNF37_RING-Ubox"/>
</dbReference>
<feature type="domain" description="U-box" evidence="2">
    <location>
        <begin position="214"/>
        <end position="294"/>
    </location>
</feature>
<proteinExistence type="predicted"/>
<keyword evidence="4" id="KW-1185">Reference proteome</keyword>
<dbReference type="GO" id="GO:0005634">
    <property type="term" value="C:nucleus"/>
    <property type="evidence" value="ECO:0007669"/>
    <property type="project" value="TreeGrafter"/>
</dbReference>
<evidence type="ECO:0000313" key="3">
    <source>
        <dbReference type="EMBL" id="KAK2703709.1"/>
    </source>
</evidence>
<dbReference type="PANTHER" id="PTHR13492">
    <property type="entry name" value="RING FINGER PROTEIN 37"/>
    <property type="match status" value="1"/>
</dbReference>
<evidence type="ECO:0000256" key="1">
    <source>
        <dbReference type="SAM" id="MobiDB-lite"/>
    </source>
</evidence>
<dbReference type="InterPro" id="IPR045696">
    <property type="entry name" value="Ubox5_N"/>
</dbReference>
<dbReference type="GO" id="GO:0031625">
    <property type="term" value="F:ubiquitin protein ligase binding"/>
    <property type="evidence" value="ECO:0007669"/>
    <property type="project" value="TreeGrafter"/>
</dbReference>
<evidence type="ECO:0000259" key="2">
    <source>
        <dbReference type="PROSITE" id="PS51698"/>
    </source>
</evidence>
<evidence type="ECO:0000313" key="4">
    <source>
        <dbReference type="Proteomes" id="UP001187531"/>
    </source>
</evidence>
<dbReference type="CDD" id="cd16660">
    <property type="entry name" value="RING-Ubox_RNF37"/>
    <property type="match status" value="1"/>
</dbReference>
<dbReference type="SUPFAM" id="SSF57850">
    <property type="entry name" value="RING/U-box"/>
    <property type="match status" value="1"/>
</dbReference>
<dbReference type="SMART" id="SM00504">
    <property type="entry name" value="Ubox"/>
    <property type="match status" value="1"/>
</dbReference>
<dbReference type="PANTHER" id="PTHR13492:SF2">
    <property type="entry name" value="RING FINGER PROTEIN 37"/>
    <property type="match status" value="1"/>
</dbReference>
<gene>
    <name evidence="3" type="ORF">QYM36_017866</name>
</gene>
<dbReference type="GO" id="GO:0034450">
    <property type="term" value="F:ubiquitin-ubiquitin ligase activity"/>
    <property type="evidence" value="ECO:0007669"/>
    <property type="project" value="TreeGrafter"/>
</dbReference>
<accession>A0AA88KV93</accession>
<dbReference type="EMBL" id="JAVRJZ010000078">
    <property type="protein sequence ID" value="KAK2703709.1"/>
    <property type="molecule type" value="Genomic_DNA"/>
</dbReference>
<reference evidence="3" key="1">
    <citation type="submission" date="2023-07" db="EMBL/GenBank/DDBJ databases">
        <title>Chromosome-level genome assembly of Artemia franciscana.</title>
        <authorList>
            <person name="Jo E."/>
        </authorList>
    </citation>
    <scope>NUCLEOTIDE SEQUENCE</scope>
    <source>
        <tissue evidence="3">Whole body</tissue>
    </source>
</reference>
<sequence>MALNLCSEAINPRPIFHIDSVESDDYPVSNLLKSSNSLESNGFMFSHYIRCPVSLTVVSPFPWNLESIRIIPNVRSHKSISFELYIKSKDLEEFHLLSRYWNLKEELLMLQNNNFKGKIECATNERKLISSNLKKIVVPTRMRHLLASVTEIKIVITKTLNASIPSIGKLEIWGEPSEENLYKVSVIPRVIDIPVKPVEEPPQTISGIESALPEIPNELLDPITHSVMCIPMILPSGNIVDLSTIDRFNSEQALLGRSPSDPFTGVCYTSDIRPIFAAELKTKIDKFVIKRSGSNFVRSEVSKLLTDIKTARYLQQGKEKISGSSTNGLIKEEDVRNKRPRARITPKIPSASDVVKRYRR</sequence>
<protein>
    <recommendedName>
        <fullName evidence="2">U-box domain-containing protein</fullName>
    </recommendedName>
</protein>
<dbReference type="Pfam" id="PF19318">
    <property type="entry name" value="DUF5918"/>
    <property type="match status" value="1"/>
</dbReference>